<reference evidence="1 2" key="1">
    <citation type="journal article" date="2011" name="J. Gen. Appl. Microbiol.">
        <title>Draft genome sequencing of the enigmatic yeast Saitoella complicata.</title>
        <authorList>
            <person name="Nishida H."/>
            <person name="Hamamoto M."/>
            <person name="Sugiyama J."/>
        </authorList>
    </citation>
    <scope>NUCLEOTIDE SEQUENCE [LARGE SCALE GENOMIC DNA]</scope>
    <source>
        <strain evidence="1 2">NRRL Y-17804</strain>
    </source>
</reference>
<evidence type="ECO:0000313" key="1">
    <source>
        <dbReference type="EMBL" id="GAO47777.1"/>
    </source>
</evidence>
<dbReference type="Proteomes" id="UP000033140">
    <property type="component" value="Unassembled WGS sequence"/>
</dbReference>
<protein>
    <submittedName>
        <fullName evidence="1">Uncharacterized protein</fullName>
    </submittedName>
</protein>
<reference evidence="1 2" key="3">
    <citation type="journal article" date="2015" name="Genome Announc.">
        <title>Draft Genome Sequence of the Archiascomycetous Yeast Saitoella complicata.</title>
        <authorList>
            <person name="Yamauchi K."/>
            <person name="Kondo S."/>
            <person name="Hamamoto M."/>
            <person name="Takahashi Y."/>
            <person name="Ogura Y."/>
            <person name="Hayashi T."/>
            <person name="Nishida H."/>
        </authorList>
    </citation>
    <scope>NUCLEOTIDE SEQUENCE [LARGE SCALE GENOMIC DNA]</scope>
    <source>
        <strain evidence="1 2">NRRL Y-17804</strain>
    </source>
</reference>
<comment type="caution">
    <text evidence="1">The sequence shown here is derived from an EMBL/GenBank/DDBJ whole genome shotgun (WGS) entry which is preliminary data.</text>
</comment>
<keyword evidence="2" id="KW-1185">Reference proteome</keyword>
<sequence length="188" mass="19708">MLRSKASPGVMVPSSVAPHPLDVTALVCRCLPASSTAALSSLETLVISVPDPAATQTLAFIQQPNKVPTCLTVWLNPLFSLLLFSTATTTTNNNKNKQQWVPSFHALLASAAQLALSSWLSLTVSPRSLPPSSTVSPPSLTSSSPASPVVAQAAVAEGERLYKPAPDQDQVKVRGGTRCVMMSGMSVR</sequence>
<dbReference type="EMBL" id="BACD03000011">
    <property type="protein sequence ID" value="GAO47777.1"/>
    <property type="molecule type" value="Genomic_DNA"/>
</dbReference>
<reference evidence="1 2" key="2">
    <citation type="journal article" date="2014" name="J. Gen. Appl. Microbiol.">
        <title>The early diverging ascomycetous budding yeast Saitoella complicata has three histone deacetylases belonging to the Clr6, Hos2, and Rpd3 lineages.</title>
        <authorList>
            <person name="Nishida H."/>
            <person name="Matsumoto T."/>
            <person name="Kondo S."/>
            <person name="Hamamoto M."/>
            <person name="Yoshikawa H."/>
        </authorList>
    </citation>
    <scope>NUCLEOTIDE SEQUENCE [LARGE SCALE GENOMIC DNA]</scope>
    <source>
        <strain evidence="1 2">NRRL Y-17804</strain>
    </source>
</reference>
<gene>
    <name evidence="1" type="ORF">G7K_1975-t1</name>
</gene>
<accession>A0A0E9ND46</accession>
<proteinExistence type="predicted"/>
<name>A0A0E9ND46_SAICN</name>
<organism evidence="1 2">
    <name type="scientific">Saitoella complicata (strain BCRC 22490 / CBS 7301 / JCM 7358 / NBRC 10748 / NRRL Y-17804)</name>
    <dbReference type="NCBI Taxonomy" id="698492"/>
    <lineage>
        <taxon>Eukaryota</taxon>
        <taxon>Fungi</taxon>
        <taxon>Dikarya</taxon>
        <taxon>Ascomycota</taxon>
        <taxon>Taphrinomycotina</taxon>
        <taxon>Taphrinomycotina incertae sedis</taxon>
        <taxon>Saitoella</taxon>
    </lineage>
</organism>
<dbReference type="AlphaFoldDB" id="A0A0E9ND46"/>
<evidence type="ECO:0000313" key="2">
    <source>
        <dbReference type="Proteomes" id="UP000033140"/>
    </source>
</evidence>